<feature type="non-terminal residue" evidence="1">
    <location>
        <position position="1"/>
    </location>
</feature>
<evidence type="ECO:0000313" key="2">
    <source>
        <dbReference type="Proteomes" id="UP001222325"/>
    </source>
</evidence>
<gene>
    <name evidence="1" type="ORF">B0H15DRAFT_780339</name>
</gene>
<dbReference type="EMBL" id="JARJCN010000024">
    <property type="protein sequence ID" value="KAJ7089312.1"/>
    <property type="molecule type" value="Genomic_DNA"/>
</dbReference>
<dbReference type="AlphaFoldDB" id="A0AAD6U3K3"/>
<sequence length="209" mass="23305">ALDLFQMGYAGWAGDIAIILSSLPTPIRVTPADLSCLETVKAIMAKVAEVVDADLQFDIDHFQKTHLLRNRLESIDDTFRLVTRRRRHYLMLVPTASHRKALTRLLLGDHSLSVERLRYPSRYRLAIPREACLCRFCRKSVEEEVHALLLCEAHGPLVAMRDAFLTDALGLDSSLEAGLDNLTPHAFLCALVASRRAARAVCVRSDGSV</sequence>
<keyword evidence="2" id="KW-1185">Reference proteome</keyword>
<name>A0AAD6U3K3_9AGAR</name>
<dbReference type="Proteomes" id="UP001222325">
    <property type="component" value="Unassembled WGS sequence"/>
</dbReference>
<accession>A0AAD6U3K3</accession>
<protein>
    <submittedName>
        <fullName evidence="1">Uncharacterized protein</fullName>
    </submittedName>
</protein>
<reference evidence="1" key="1">
    <citation type="submission" date="2023-03" db="EMBL/GenBank/DDBJ databases">
        <title>Massive genome expansion in bonnet fungi (Mycena s.s.) driven by repeated elements and novel gene families across ecological guilds.</title>
        <authorList>
            <consortium name="Lawrence Berkeley National Laboratory"/>
            <person name="Harder C.B."/>
            <person name="Miyauchi S."/>
            <person name="Viragh M."/>
            <person name="Kuo A."/>
            <person name="Thoen E."/>
            <person name="Andreopoulos B."/>
            <person name="Lu D."/>
            <person name="Skrede I."/>
            <person name="Drula E."/>
            <person name="Henrissat B."/>
            <person name="Morin E."/>
            <person name="Kohler A."/>
            <person name="Barry K."/>
            <person name="LaButti K."/>
            <person name="Morin E."/>
            <person name="Salamov A."/>
            <person name="Lipzen A."/>
            <person name="Mereny Z."/>
            <person name="Hegedus B."/>
            <person name="Baldrian P."/>
            <person name="Stursova M."/>
            <person name="Weitz H."/>
            <person name="Taylor A."/>
            <person name="Grigoriev I.V."/>
            <person name="Nagy L.G."/>
            <person name="Martin F."/>
            <person name="Kauserud H."/>
        </authorList>
    </citation>
    <scope>NUCLEOTIDE SEQUENCE</scope>
    <source>
        <strain evidence="1">CBHHK173m</strain>
    </source>
</reference>
<organism evidence="1 2">
    <name type="scientific">Mycena belliarum</name>
    <dbReference type="NCBI Taxonomy" id="1033014"/>
    <lineage>
        <taxon>Eukaryota</taxon>
        <taxon>Fungi</taxon>
        <taxon>Dikarya</taxon>
        <taxon>Basidiomycota</taxon>
        <taxon>Agaricomycotina</taxon>
        <taxon>Agaricomycetes</taxon>
        <taxon>Agaricomycetidae</taxon>
        <taxon>Agaricales</taxon>
        <taxon>Marasmiineae</taxon>
        <taxon>Mycenaceae</taxon>
        <taxon>Mycena</taxon>
    </lineage>
</organism>
<proteinExistence type="predicted"/>
<comment type="caution">
    <text evidence="1">The sequence shown here is derived from an EMBL/GenBank/DDBJ whole genome shotgun (WGS) entry which is preliminary data.</text>
</comment>
<evidence type="ECO:0000313" key="1">
    <source>
        <dbReference type="EMBL" id="KAJ7089312.1"/>
    </source>
</evidence>